<dbReference type="Proteomes" id="UP000297776">
    <property type="component" value="Unassembled WGS sequence"/>
</dbReference>
<dbReference type="InterPro" id="IPR028098">
    <property type="entry name" value="Glyco_trans_4-like_N"/>
</dbReference>
<dbReference type="GO" id="GO:0016757">
    <property type="term" value="F:glycosyltransferase activity"/>
    <property type="evidence" value="ECO:0007669"/>
    <property type="project" value="InterPro"/>
</dbReference>
<sequence length="411" mass="46622">MNILFLTLAYPEEENQTNLYTDLMTEFVRHGHTVRVICQREAKSGGQTGWTAHRGVKVLRIRTGNITQSSFIEKGISLIRLKQQFINGYRSYLQQESFDLLIYSTPPVDFADVVAFIKQKNRCKTYLLLKDIFPQNAVDMELMRNGSLLHRYFRNKERKLYRNSDHIGCMSEGNRQFLLKHNPELSAQKVDVNPNSIQPGDVKTLVEKDTLKEKMGIPIDATVYLYGGNLGKPQGIDFLLETVKSLKGRSDIYFLIVGSGTEYEKISYCIQDYQLSNVKLLTALPKTDFDALVSAADVGMIYLDRRFTIPNIPSRLLSYMEQSTCIYAITDRHTDLKEIISSADCGFWSEAGDLAAFKGVIEKIQSHNSLSRLGENGRAYLENHFTVSISYDRIIGAIGMDEQQGLFSVSV</sequence>
<dbReference type="Pfam" id="PF00534">
    <property type="entry name" value="Glycos_transf_1"/>
    <property type="match status" value="1"/>
</dbReference>
<dbReference type="OrthoDB" id="9811902at2"/>
<organism evidence="4 5">
    <name type="scientific">Jeotgalibacillus salarius</name>
    <dbReference type="NCBI Taxonomy" id="546023"/>
    <lineage>
        <taxon>Bacteria</taxon>
        <taxon>Bacillati</taxon>
        <taxon>Bacillota</taxon>
        <taxon>Bacilli</taxon>
        <taxon>Bacillales</taxon>
        <taxon>Caryophanaceae</taxon>
        <taxon>Jeotgalibacillus</taxon>
    </lineage>
</organism>
<dbReference type="InterPro" id="IPR001296">
    <property type="entry name" value="Glyco_trans_1"/>
</dbReference>
<dbReference type="PANTHER" id="PTHR46401:SF2">
    <property type="entry name" value="GLYCOSYLTRANSFERASE WBBK-RELATED"/>
    <property type="match status" value="1"/>
</dbReference>
<dbReference type="GO" id="GO:0009103">
    <property type="term" value="P:lipopolysaccharide biosynthetic process"/>
    <property type="evidence" value="ECO:0007669"/>
    <property type="project" value="TreeGrafter"/>
</dbReference>
<protein>
    <submittedName>
        <fullName evidence="4">Glycosyltransferase WbuB</fullName>
    </submittedName>
</protein>
<dbReference type="EMBL" id="SORX01000004">
    <property type="protein sequence ID" value="TFE01698.1"/>
    <property type="molecule type" value="Genomic_DNA"/>
</dbReference>
<gene>
    <name evidence="4" type="ORF">E2626_09015</name>
</gene>
<dbReference type="PANTHER" id="PTHR46401">
    <property type="entry name" value="GLYCOSYLTRANSFERASE WBBK-RELATED"/>
    <property type="match status" value="1"/>
</dbReference>
<evidence type="ECO:0000259" key="3">
    <source>
        <dbReference type="Pfam" id="PF13439"/>
    </source>
</evidence>
<reference evidence="4 5" key="1">
    <citation type="submission" date="2019-03" db="EMBL/GenBank/DDBJ databases">
        <authorList>
            <person name="Yang Y."/>
        </authorList>
    </citation>
    <scope>NUCLEOTIDE SEQUENCE [LARGE SCALE GENOMIC DNA]</scope>
    <source>
        <strain evidence="4 5">ASL-1</strain>
    </source>
</reference>
<dbReference type="CDD" id="cd03794">
    <property type="entry name" value="GT4_WbuB-like"/>
    <property type="match status" value="1"/>
</dbReference>
<dbReference type="Gene3D" id="3.40.50.2000">
    <property type="entry name" value="Glycogen Phosphorylase B"/>
    <property type="match status" value="2"/>
</dbReference>
<feature type="domain" description="Glycosyl transferase family 1" evidence="2">
    <location>
        <begin position="208"/>
        <end position="378"/>
    </location>
</feature>
<evidence type="ECO:0000313" key="4">
    <source>
        <dbReference type="EMBL" id="TFE01698.1"/>
    </source>
</evidence>
<dbReference type="RefSeq" id="WP_134381413.1">
    <property type="nucleotide sequence ID" value="NZ_SORX01000004.1"/>
</dbReference>
<comment type="caution">
    <text evidence="4">The sequence shown here is derived from an EMBL/GenBank/DDBJ whole genome shotgun (WGS) entry which is preliminary data.</text>
</comment>
<name>A0A4Y8LFU3_9BACL</name>
<dbReference type="SUPFAM" id="SSF53756">
    <property type="entry name" value="UDP-Glycosyltransferase/glycogen phosphorylase"/>
    <property type="match status" value="1"/>
</dbReference>
<evidence type="ECO:0000313" key="5">
    <source>
        <dbReference type="Proteomes" id="UP000297776"/>
    </source>
</evidence>
<proteinExistence type="predicted"/>
<dbReference type="Pfam" id="PF13439">
    <property type="entry name" value="Glyco_transf_4"/>
    <property type="match status" value="1"/>
</dbReference>
<accession>A0A4Y8LFU3</accession>
<evidence type="ECO:0000256" key="1">
    <source>
        <dbReference type="ARBA" id="ARBA00022679"/>
    </source>
</evidence>
<keyword evidence="5" id="KW-1185">Reference proteome</keyword>
<feature type="domain" description="Glycosyltransferase subfamily 4-like N-terminal" evidence="3">
    <location>
        <begin position="21"/>
        <end position="197"/>
    </location>
</feature>
<dbReference type="AlphaFoldDB" id="A0A4Y8LFU3"/>
<keyword evidence="1 4" id="KW-0808">Transferase</keyword>
<evidence type="ECO:0000259" key="2">
    <source>
        <dbReference type="Pfam" id="PF00534"/>
    </source>
</evidence>